<accession>A0A127B9Z7</accession>
<dbReference type="Pfam" id="PF01909">
    <property type="entry name" value="NTP_transf_2"/>
    <property type="match status" value="1"/>
</dbReference>
<dbReference type="InterPro" id="IPR043519">
    <property type="entry name" value="NT_sf"/>
</dbReference>
<dbReference type="InterPro" id="IPR002934">
    <property type="entry name" value="Polymerase_NTP_transf_dom"/>
</dbReference>
<keyword evidence="5" id="KW-1185">Reference proteome</keyword>
<evidence type="ECO:0000313" key="5">
    <source>
        <dbReference type="Proteomes" id="UP001571980"/>
    </source>
</evidence>
<keyword evidence="3" id="KW-0548">Nucleotidyltransferase</keyword>
<organism evidence="2 4">
    <name type="scientific">Pyrococcus kukulkanii</name>
    <dbReference type="NCBI Taxonomy" id="1609559"/>
    <lineage>
        <taxon>Archaea</taxon>
        <taxon>Methanobacteriati</taxon>
        <taxon>Methanobacteriota</taxon>
        <taxon>Thermococci</taxon>
        <taxon>Thermococcales</taxon>
        <taxon>Thermococcaceae</taxon>
        <taxon>Pyrococcus</taxon>
    </lineage>
</organism>
<dbReference type="SUPFAM" id="SSF81301">
    <property type="entry name" value="Nucleotidyltransferase"/>
    <property type="match status" value="1"/>
</dbReference>
<reference evidence="4" key="1">
    <citation type="submission" date="2015-02" db="EMBL/GenBank/DDBJ databases">
        <title>Pyrococcus kukulkanii sp. nov., a novel hyperthermophilic archaeon isolated from a deep-sea hydrothermal vent at the Guaymas Basin.</title>
        <authorList>
            <person name="Oger P.M."/>
            <person name="Callac N."/>
            <person name="Jebbar M."/>
            <person name="Godfroy A."/>
        </authorList>
    </citation>
    <scope>NUCLEOTIDE SEQUENCE [LARGE SCALE GENOMIC DNA]</scope>
    <source>
        <strain evidence="4">NCB100</strain>
    </source>
</reference>
<dbReference type="RefSeq" id="WP_068322165.1">
    <property type="nucleotide sequence ID" value="NZ_CP010835.1"/>
</dbReference>
<dbReference type="GO" id="GO:0016779">
    <property type="term" value="F:nucleotidyltransferase activity"/>
    <property type="evidence" value="ECO:0007669"/>
    <property type="project" value="UniProtKB-KW"/>
</dbReference>
<reference evidence="2 4" key="2">
    <citation type="journal article" date="2016" name="Int. J. Syst. Evol. Microbiol.">
        <title>Pyrococcus kukulkanii sp. nov., a hyperthermophilic, piezophilic archaeon isolated from a deep-sea hydrothermal vent.</title>
        <authorList>
            <person name="Callac N."/>
            <person name="Oger P."/>
            <person name="Lesongeur F."/>
            <person name="Rattray J.E."/>
            <person name="Vannier P."/>
            <person name="Michoud G."/>
            <person name="Beauverger M."/>
            <person name="Gayet N."/>
            <person name="Rouxel O."/>
            <person name="Jebbar M."/>
            <person name="Godfroy A."/>
        </authorList>
    </citation>
    <scope>NUCLEOTIDE SEQUENCE [LARGE SCALE GENOMIC DNA]</scope>
    <source>
        <strain evidence="2 4">NCB100</strain>
    </source>
</reference>
<evidence type="ECO:0000313" key="3">
    <source>
        <dbReference type="EMBL" id="MFA4804136.1"/>
    </source>
</evidence>
<evidence type="ECO:0000259" key="1">
    <source>
        <dbReference type="Pfam" id="PF01909"/>
    </source>
</evidence>
<gene>
    <name evidence="3" type="ORF">P8X34_05195</name>
    <name evidence="2" type="ORF">TQ32_05785</name>
</gene>
<evidence type="ECO:0000313" key="4">
    <source>
        <dbReference type="Proteomes" id="UP000070587"/>
    </source>
</evidence>
<dbReference type="PANTHER" id="PTHR43449:SF3">
    <property type="entry name" value="POLYMERASE NUCLEOTIDYL TRANSFERASE DOMAIN-CONTAINING PROTEIN"/>
    <property type="match status" value="1"/>
</dbReference>
<dbReference type="CDD" id="cd05403">
    <property type="entry name" value="NT_KNTase_like"/>
    <property type="match status" value="1"/>
</dbReference>
<dbReference type="PANTHER" id="PTHR43449">
    <property type="entry name" value="NUCLEOTIDYLTRANSFERASE"/>
    <property type="match status" value="1"/>
</dbReference>
<dbReference type="Proteomes" id="UP001571980">
    <property type="component" value="Unassembled WGS sequence"/>
</dbReference>
<dbReference type="OrthoDB" id="9287at2157"/>
<dbReference type="AlphaFoldDB" id="A0A127B9Z7"/>
<dbReference type="Gene3D" id="3.30.460.10">
    <property type="entry name" value="Beta Polymerase, domain 2"/>
    <property type="match status" value="1"/>
</dbReference>
<name>A0A127B9Z7_9EURY</name>
<dbReference type="KEGG" id="pyc:TQ32_05785"/>
<dbReference type="STRING" id="1609559.TQ32_05785"/>
<protein>
    <submittedName>
        <fullName evidence="2 3">Nucleotidyltransferase</fullName>
        <ecNumber evidence="3">2.7.7.-</ecNumber>
    </submittedName>
</protein>
<dbReference type="GeneID" id="28491325"/>
<evidence type="ECO:0000313" key="2">
    <source>
        <dbReference type="EMBL" id="AMM54035.1"/>
    </source>
</evidence>
<dbReference type="Proteomes" id="UP000070587">
    <property type="component" value="Chromosome"/>
</dbReference>
<dbReference type="EC" id="2.7.7.-" evidence="3"/>
<feature type="domain" description="Polymerase nucleotidyl transferase" evidence="1">
    <location>
        <begin position="5"/>
        <end position="84"/>
    </location>
</feature>
<proteinExistence type="predicted"/>
<dbReference type="EMBL" id="JARRIG010000003">
    <property type="protein sequence ID" value="MFA4804136.1"/>
    <property type="molecule type" value="Genomic_DNA"/>
</dbReference>
<keyword evidence="2" id="KW-0808">Transferase</keyword>
<sequence length="102" mass="11719">MQEKIESLVKIIKKAYPDATVILFGSRARGDFLKDSDYDLIVVSKAFEGKQFTDRSTEVLKLLFKEGIVGDFEILCYTPKEFERKKRMIGIVREALKEGIIL</sequence>
<dbReference type="EMBL" id="CP010835">
    <property type="protein sequence ID" value="AMM54035.1"/>
    <property type="molecule type" value="Genomic_DNA"/>
</dbReference>
<reference evidence="3 5" key="3">
    <citation type="submission" date="2023-03" db="EMBL/GenBank/DDBJ databases">
        <title>Speciation in Pyrococcus: adaptation to high temperature as a mechanism.</title>
        <authorList>
            <person name="Gu J."/>
        </authorList>
    </citation>
    <scope>NUCLEOTIDE SEQUENCE [LARGE SCALE GENOMIC DNA]</scope>
    <source>
        <strain evidence="3 5">LMOA34</strain>
    </source>
</reference>